<protein>
    <submittedName>
        <fullName evidence="1">Type I-F CRISPR-associated endoribonuclease Cas6/Csy4</fullName>
    </submittedName>
</protein>
<dbReference type="Pfam" id="PF09618">
    <property type="entry name" value="Cas_Csy4"/>
    <property type="match status" value="1"/>
</dbReference>
<accession>A0ABT3N3Y6</accession>
<proteinExistence type="predicted"/>
<reference evidence="1 2" key="1">
    <citation type="submission" date="2022-10" db="EMBL/GenBank/DDBJ databases">
        <title>High-quality genome sequences of two octocoral-associated bacteria, Endozoicomonas euniceicola EF212 and Endozoicomonas gorgoniicola PS125.</title>
        <authorList>
            <person name="Chiou Y.-J."/>
            <person name="Chen Y.-H."/>
        </authorList>
    </citation>
    <scope>NUCLEOTIDE SEQUENCE [LARGE SCALE GENOMIC DNA]</scope>
    <source>
        <strain evidence="1 2">PS125</strain>
    </source>
</reference>
<dbReference type="Proteomes" id="UP001209854">
    <property type="component" value="Unassembled WGS sequence"/>
</dbReference>
<comment type="caution">
    <text evidence="1">The sequence shown here is derived from an EMBL/GenBank/DDBJ whole genome shotgun (WGS) entry which is preliminary data.</text>
</comment>
<sequence>MTRHAFGIQFEAGSNNELLVGRCLKILHGFQCRHSINSIGVTFPENSHETIGAIIAFVSLDQSFLLQLMAQEYYQQMQRLQKFLIHDIVAVPDNVLEVRYSRDSKRDKQCAGGRQRSIRRGQRIAENAGYQYQPRRNTVVSERQNHFFYNIPITSSSNCSQVYYLRIQRHIAEDFVCNSYTSYGLGNKTDKRGSVPDRLPFKK</sequence>
<dbReference type="InterPro" id="IPR013396">
    <property type="entry name" value="CRISPR-assoc_prot_Csy4"/>
</dbReference>
<organism evidence="1 2">
    <name type="scientific">Endozoicomonas gorgoniicola</name>
    <dbReference type="NCBI Taxonomy" id="1234144"/>
    <lineage>
        <taxon>Bacteria</taxon>
        <taxon>Pseudomonadati</taxon>
        <taxon>Pseudomonadota</taxon>
        <taxon>Gammaproteobacteria</taxon>
        <taxon>Oceanospirillales</taxon>
        <taxon>Endozoicomonadaceae</taxon>
        <taxon>Endozoicomonas</taxon>
    </lineage>
</organism>
<evidence type="ECO:0000313" key="2">
    <source>
        <dbReference type="Proteomes" id="UP001209854"/>
    </source>
</evidence>
<gene>
    <name evidence="1" type="primary">cas6f</name>
    <name evidence="1" type="ORF">NX722_25455</name>
</gene>
<dbReference type="NCBIfam" id="TIGR02563">
    <property type="entry name" value="cas_Csy4"/>
    <property type="match status" value="1"/>
</dbReference>
<dbReference type="InterPro" id="IPR042564">
    <property type="entry name" value="CRISPR-Cas6/Csy4_sf"/>
</dbReference>
<dbReference type="RefSeq" id="WP_262565649.1">
    <property type="nucleotide sequence ID" value="NZ_JAPFCC010000001.1"/>
</dbReference>
<evidence type="ECO:0000313" key="1">
    <source>
        <dbReference type="EMBL" id="MCW7555914.1"/>
    </source>
</evidence>
<dbReference type="Gene3D" id="3.30.70.2540">
    <property type="entry name" value="CRISPR-associated endoribonuclease Cas6/Csy4"/>
    <property type="match status" value="1"/>
</dbReference>
<keyword evidence="2" id="KW-1185">Reference proteome</keyword>
<name>A0ABT3N3Y6_9GAMM</name>
<dbReference type="EMBL" id="JAPFCC010000001">
    <property type="protein sequence ID" value="MCW7555914.1"/>
    <property type="molecule type" value="Genomic_DNA"/>
</dbReference>